<dbReference type="Gene3D" id="3.90.79.10">
    <property type="entry name" value="Nucleoside Triphosphate Pyrophosphohydrolase"/>
    <property type="match status" value="1"/>
</dbReference>
<dbReference type="InterPro" id="IPR000086">
    <property type="entry name" value="NUDIX_hydrolase_dom"/>
</dbReference>
<dbReference type="Proteomes" id="UP000178935">
    <property type="component" value="Unassembled WGS sequence"/>
</dbReference>
<sequence length="148" mass="17302">MINEKHKIVPASYLVLIKDNKILLQRRFNTGYEDGKYMMVAGKVDKGESFSKCVIREASEEIGITIKSEDLKMAHLMNRITKEPKDNEWIDAFIICKKWQGNIENKEPNKCDDLKWFDVSNLPENIILYIKTALENIKNNIIYSEFGW</sequence>
<dbReference type="GO" id="GO:0016787">
    <property type="term" value="F:hydrolase activity"/>
    <property type="evidence" value="ECO:0007669"/>
    <property type="project" value="UniProtKB-KW"/>
</dbReference>
<accession>A0A1G2JQL5</accession>
<dbReference type="PROSITE" id="PS00893">
    <property type="entry name" value="NUDIX_BOX"/>
    <property type="match status" value="1"/>
</dbReference>
<evidence type="ECO:0000313" key="4">
    <source>
        <dbReference type="EMBL" id="OGZ88538.1"/>
    </source>
</evidence>
<evidence type="ECO:0000313" key="5">
    <source>
        <dbReference type="Proteomes" id="UP000178935"/>
    </source>
</evidence>
<gene>
    <name evidence="4" type="ORF">A2561_04535</name>
</gene>
<comment type="caution">
    <text evidence="4">The sequence shown here is derived from an EMBL/GenBank/DDBJ whole genome shotgun (WGS) entry which is preliminary data.</text>
</comment>
<organism evidence="4 5">
    <name type="scientific">Candidatus Staskawiczbacteria bacterium RIFOXYD1_FULL_32_13</name>
    <dbReference type="NCBI Taxonomy" id="1802234"/>
    <lineage>
        <taxon>Bacteria</taxon>
        <taxon>Candidatus Staskawicziibacteriota</taxon>
    </lineage>
</organism>
<dbReference type="EMBL" id="MHPU01000020">
    <property type="protein sequence ID" value="OGZ88538.1"/>
    <property type="molecule type" value="Genomic_DNA"/>
</dbReference>
<dbReference type="InterPro" id="IPR015797">
    <property type="entry name" value="NUDIX_hydrolase-like_dom_sf"/>
</dbReference>
<protein>
    <recommendedName>
        <fullName evidence="3">Nudix hydrolase domain-containing protein</fullName>
    </recommendedName>
</protein>
<dbReference type="InterPro" id="IPR020084">
    <property type="entry name" value="NUDIX_hydrolase_CS"/>
</dbReference>
<dbReference type="SUPFAM" id="SSF55811">
    <property type="entry name" value="Nudix"/>
    <property type="match status" value="1"/>
</dbReference>
<dbReference type="CDD" id="cd04683">
    <property type="entry name" value="NUDIX_Hydrolase"/>
    <property type="match status" value="1"/>
</dbReference>
<name>A0A1G2JQL5_9BACT</name>
<dbReference type="PANTHER" id="PTHR43046:SF14">
    <property type="entry name" value="MUTT_NUDIX FAMILY PROTEIN"/>
    <property type="match status" value="1"/>
</dbReference>
<evidence type="ECO:0000256" key="1">
    <source>
        <dbReference type="ARBA" id="ARBA00001946"/>
    </source>
</evidence>
<dbReference type="Pfam" id="PF00293">
    <property type="entry name" value="NUDIX"/>
    <property type="match status" value="1"/>
</dbReference>
<comment type="cofactor">
    <cofactor evidence="1">
        <name>Mg(2+)</name>
        <dbReference type="ChEBI" id="CHEBI:18420"/>
    </cofactor>
</comment>
<dbReference type="PROSITE" id="PS51462">
    <property type="entry name" value="NUDIX"/>
    <property type="match status" value="1"/>
</dbReference>
<feature type="domain" description="Nudix hydrolase" evidence="3">
    <location>
        <begin position="6"/>
        <end position="139"/>
    </location>
</feature>
<evidence type="ECO:0000259" key="3">
    <source>
        <dbReference type="PROSITE" id="PS51462"/>
    </source>
</evidence>
<proteinExistence type="predicted"/>
<evidence type="ECO:0000256" key="2">
    <source>
        <dbReference type="ARBA" id="ARBA00022801"/>
    </source>
</evidence>
<keyword evidence="2" id="KW-0378">Hydrolase</keyword>
<dbReference type="PANTHER" id="PTHR43046">
    <property type="entry name" value="GDP-MANNOSE MANNOSYL HYDROLASE"/>
    <property type="match status" value="1"/>
</dbReference>
<dbReference type="AlphaFoldDB" id="A0A1G2JQL5"/>
<reference evidence="4 5" key="1">
    <citation type="journal article" date="2016" name="Nat. Commun.">
        <title>Thousands of microbial genomes shed light on interconnected biogeochemical processes in an aquifer system.</title>
        <authorList>
            <person name="Anantharaman K."/>
            <person name="Brown C.T."/>
            <person name="Hug L.A."/>
            <person name="Sharon I."/>
            <person name="Castelle C.J."/>
            <person name="Probst A.J."/>
            <person name="Thomas B.C."/>
            <person name="Singh A."/>
            <person name="Wilkins M.J."/>
            <person name="Karaoz U."/>
            <person name="Brodie E.L."/>
            <person name="Williams K.H."/>
            <person name="Hubbard S.S."/>
            <person name="Banfield J.F."/>
        </authorList>
    </citation>
    <scope>NUCLEOTIDE SEQUENCE [LARGE SCALE GENOMIC DNA]</scope>
</reference>